<keyword evidence="3 8" id="KW-0369">Histidine metabolism</keyword>
<keyword evidence="11" id="KW-1185">Reference proteome</keyword>
<dbReference type="InterPro" id="IPR001106">
    <property type="entry name" value="Aromatic_Lyase"/>
</dbReference>
<dbReference type="KEGG" id="fco:FCOL_00785"/>
<dbReference type="GO" id="GO:0019557">
    <property type="term" value="P:L-histidine catabolic process to glutamate and formate"/>
    <property type="evidence" value="ECO:0007669"/>
    <property type="project" value="UniProtKB-UniPathway"/>
</dbReference>
<reference evidence="10 11" key="1">
    <citation type="journal article" date="2012" name="J. Bacteriol.">
        <title>Genome Sequence of the Fish Pathogen Flavobacterium columnare ATCC 49512.</title>
        <authorList>
            <person name="Tekedar H.C."/>
            <person name="Karsi A."/>
            <person name="Gillaspy A.F."/>
            <person name="Dyer D.W."/>
            <person name="Benton N.R."/>
            <person name="Zaitshik J."/>
            <person name="Vamenta S."/>
            <person name="Banes M.M."/>
            <person name="Gulsoy N."/>
            <person name="Aboko-Cole M."/>
            <person name="Waldbieser G.C."/>
            <person name="Lawrence M.L."/>
        </authorList>
    </citation>
    <scope>NUCLEOTIDE SEQUENCE [LARGE SCALE GENOMIC DNA]</scope>
    <source>
        <strain evidence="11">ATCC 49512 / CIP 103533 / TG 44/87</strain>
    </source>
</reference>
<dbReference type="PANTHER" id="PTHR10362">
    <property type="entry name" value="HISTIDINE AMMONIA-LYASE"/>
    <property type="match status" value="1"/>
</dbReference>
<dbReference type="GO" id="GO:0004397">
    <property type="term" value="F:histidine ammonia-lyase activity"/>
    <property type="evidence" value="ECO:0007669"/>
    <property type="project" value="UniProtKB-UniRule"/>
</dbReference>
<comment type="pathway">
    <text evidence="1 8">Amino-acid degradation; L-histidine degradation into L-glutamate; N-formimidoyl-L-glutamate from L-histidine: step 1/3.</text>
</comment>
<dbReference type="InterPro" id="IPR024083">
    <property type="entry name" value="Fumarase/histidase_N"/>
</dbReference>
<dbReference type="FunFam" id="1.20.200.10:FF:000003">
    <property type="entry name" value="Histidine ammonia-lyase"/>
    <property type="match status" value="1"/>
</dbReference>
<evidence type="ECO:0000256" key="6">
    <source>
        <dbReference type="NCBIfam" id="TIGR01225"/>
    </source>
</evidence>
<dbReference type="NCBIfam" id="NF006871">
    <property type="entry name" value="PRK09367.1"/>
    <property type="match status" value="1"/>
</dbReference>
<dbReference type="eggNOG" id="COG2986">
    <property type="taxonomic scope" value="Bacteria"/>
</dbReference>
<dbReference type="HOGENOM" id="CLU_014801_4_0_10"/>
<dbReference type="STRING" id="1041826.FCOL_00785"/>
<dbReference type="InterPro" id="IPR005921">
    <property type="entry name" value="HutH"/>
</dbReference>
<dbReference type="NCBIfam" id="TIGR01225">
    <property type="entry name" value="hutH"/>
    <property type="match status" value="1"/>
</dbReference>
<dbReference type="FunFam" id="1.10.275.10:FF:000005">
    <property type="entry name" value="Histidine ammonia-lyase"/>
    <property type="match status" value="1"/>
</dbReference>
<dbReference type="InterPro" id="IPR008948">
    <property type="entry name" value="L-Aspartase-like"/>
</dbReference>
<dbReference type="AlphaFoldDB" id="G8X871"/>
<dbReference type="UniPathway" id="UPA00379">
    <property type="reaction ID" value="UER00549"/>
</dbReference>
<comment type="similarity">
    <text evidence="7">Belongs to the PAL/histidase family.</text>
</comment>
<dbReference type="Gene3D" id="1.20.200.10">
    <property type="entry name" value="Fumarase/aspartase (Central domain)"/>
    <property type="match status" value="1"/>
</dbReference>
<dbReference type="GO" id="GO:0005737">
    <property type="term" value="C:cytoplasm"/>
    <property type="evidence" value="ECO:0007669"/>
    <property type="project" value="UniProtKB-SubCell"/>
</dbReference>
<dbReference type="Gene3D" id="1.10.275.10">
    <property type="entry name" value="Fumarase/aspartase (N-terminal domain)"/>
    <property type="match status" value="1"/>
</dbReference>
<dbReference type="InterPro" id="IPR022313">
    <property type="entry name" value="Phe/His_NH3-lyase_AS"/>
</dbReference>
<comment type="subcellular location">
    <subcellularLocation>
        <location evidence="9">Cytoplasm</location>
    </subcellularLocation>
</comment>
<organism evidence="10 11">
    <name type="scientific">Flavobacterium columnare (strain ATCC 49512 / CIP 103533 / TG 44/87)</name>
    <dbReference type="NCBI Taxonomy" id="1041826"/>
    <lineage>
        <taxon>Bacteria</taxon>
        <taxon>Pseudomonadati</taxon>
        <taxon>Bacteroidota</taxon>
        <taxon>Flavobacteriia</taxon>
        <taxon>Flavobacteriales</taxon>
        <taxon>Flavobacteriaceae</taxon>
        <taxon>Flavobacterium</taxon>
    </lineage>
</organism>
<name>G8X871_FLACA</name>
<dbReference type="PROSITE" id="PS00488">
    <property type="entry name" value="PAL_HISTIDASE"/>
    <property type="match status" value="1"/>
</dbReference>
<dbReference type="Proteomes" id="UP000005638">
    <property type="component" value="Chromosome"/>
</dbReference>
<sequence length="511" mass="57260">MEFWATNFRIKMDTTHYISSDIFSLETLQEIISQNQKLALSEEARLNIVKCREYLDKKMEEHKDPIYGINTGFGSLCDVKISNENLSKLQENLMKSHACGTGDEVPQEIVKIMLLLKVKSLSYGHSGVQLATVERLIDFYNNDVFPVVYTQGSLGASGDLAPLAHLCLPLIGEGEVYLDGFRQPAMKVLEKMNWQPITLQSKEGLALLNGTQFMSAYGSYILLKAVKYSYLADVIGAISLEGFDGRIEPFNDLIHMVRPHKGQIVTAQRFQELLDGSQIIKQSKKHVQDPYSFRCIPQVHGASKDTIDYVKKVFKTEINSVTDNPNIFVEEDLIISGGNFHGQPLALTLDFLGMALAELGNISERRTYQLISGLRDLPAFLISDPGLNSGFMIPQYTAASIVSQNKQLTTPASTDSIVSSNGQEDHVSMGANAATKCLKIMENLERILAIELMNASQAIEFRRPLQSSTFLESFLKLYREEVPLVKEDRILHYDIEKSIAFLSSFYVEDLE</sequence>
<proteinExistence type="inferred from homology"/>
<evidence type="ECO:0000313" key="10">
    <source>
        <dbReference type="EMBL" id="AEW85008.1"/>
    </source>
</evidence>
<evidence type="ECO:0000256" key="1">
    <source>
        <dbReference type="ARBA" id="ARBA00005113"/>
    </source>
</evidence>
<dbReference type="EC" id="4.3.1.3" evidence="2 6"/>
<evidence type="ECO:0000256" key="4">
    <source>
        <dbReference type="ARBA" id="ARBA00023239"/>
    </source>
</evidence>
<dbReference type="Pfam" id="PF00221">
    <property type="entry name" value="Lyase_aromatic"/>
    <property type="match status" value="1"/>
</dbReference>
<dbReference type="SUPFAM" id="SSF48557">
    <property type="entry name" value="L-aspartase-like"/>
    <property type="match status" value="1"/>
</dbReference>
<dbReference type="CDD" id="cd00332">
    <property type="entry name" value="PAL-HAL"/>
    <property type="match status" value="1"/>
</dbReference>
<evidence type="ECO:0000313" key="11">
    <source>
        <dbReference type="Proteomes" id="UP000005638"/>
    </source>
</evidence>
<comment type="catalytic activity">
    <reaction evidence="5 8">
        <text>L-histidine = trans-urocanate + NH4(+)</text>
        <dbReference type="Rhea" id="RHEA:21232"/>
        <dbReference type="ChEBI" id="CHEBI:17771"/>
        <dbReference type="ChEBI" id="CHEBI:28938"/>
        <dbReference type="ChEBI" id="CHEBI:57595"/>
        <dbReference type="EC" id="4.3.1.3"/>
    </reaction>
</comment>
<evidence type="ECO:0000256" key="2">
    <source>
        <dbReference type="ARBA" id="ARBA00012994"/>
    </source>
</evidence>
<evidence type="ECO:0000256" key="3">
    <source>
        <dbReference type="ARBA" id="ARBA00022808"/>
    </source>
</evidence>
<evidence type="ECO:0000256" key="7">
    <source>
        <dbReference type="RuleBase" id="RU003954"/>
    </source>
</evidence>
<evidence type="ECO:0000256" key="9">
    <source>
        <dbReference type="RuleBase" id="RU004480"/>
    </source>
</evidence>
<keyword evidence="4 7" id="KW-0456">Lyase</keyword>
<gene>
    <name evidence="10" type="ordered locus">FCOL_00785</name>
</gene>
<protein>
    <recommendedName>
        <fullName evidence="2 6">Histidine ammonia-lyase</fullName>
        <ecNumber evidence="2 6">4.3.1.3</ecNumber>
    </recommendedName>
</protein>
<accession>G8X871</accession>
<dbReference type="EMBL" id="CP003222">
    <property type="protein sequence ID" value="AEW85008.1"/>
    <property type="molecule type" value="Genomic_DNA"/>
</dbReference>
<dbReference type="GO" id="GO:0019556">
    <property type="term" value="P:L-histidine catabolic process to glutamate and formamide"/>
    <property type="evidence" value="ECO:0007669"/>
    <property type="project" value="UniProtKB-UniPathway"/>
</dbReference>
<evidence type="ECO:0000256" key="5">
    <source>
        <dbReference type="ARBA" id="ARBA00049269"/>
    </source>
</evidence>
<evidence type="ECO:0000256" key="8">
    <source>
        <dbReference type="RuleBase" id="RU004479"/>
    </source>
</evidence>